<feature type="chain" id="PRO_5022959913" evidence="2">
    <location>
        <begin position="21"/>
        <end position="69"/>
    </location>
</feature>
<evidence type="ECO:0000256" key="2">
    <source>
        <dbReference type="SAM" id="SignalP"/>
    </source>
</evidence>
<feature type="region of interest" description="Disordered" evidence="1">
    <location>
        <begin position="22"/>
        <end position="45"/>
    </location>
</feature>
<organism evidence="3 4">
    <name type="scientific">Portunus trituberculatus</name>
    <name type="common">Swimming crab</name>
    <name type="synonym">Neptunus trituberculatus</name>
    <dbReference type="NCBI Taxonomy" id="210409"/>
    <lineage>
        <taxon>Eukaryota</taxon>
        <taxon>Metazoa</taxon>
        <taxon>Ecdysozoa</taxon>
        <taxon>Arthropoda</taxon>
        <taxon>Crustacea</taxon>
        <taxon>Multicrustacea</taxon>
        <taxon>Malacostraca</taxon>
        <taxon>Eumalacostraca</taxon>
        <taxon>Eucarida</taxon>
        <taxon>Decapoda</taxon>
        <taxon>Pleocyemata</taxon>
        <taxon>Brachyura</taxon>
        <taxon>Eubrachyura</taxon>
        <taxon>Portunoidea</taxon>
        <taxon>Portunidae</taxon>
        <taxon>Portuninae</taxon>
        <taxon>Portunus</taxon>
    </lineage>
</organism>
<evidence type="ECO:0000256" key="1">
    <source>
        <dbReference type="SAM" id="MobiDB-lite"/>
    </source>
</evidence>
<proteinExistence type="predicted"/>
<evidence type="ECO:0000313" key="3">
    <source>
        <dbReference type="EMBL" id="MPC74724.1"/>
    </source>
</evidence>
<keyword evidence="4" id="KW-1185">Reference proteome</keyword>
<keyword evidence="2" id="KW-0732">Signal</keyword>
<dbReference type="AlphaFoldDB" id="A0A5B7I1W8"/>
<evidence type="ECO:0000313" key="4">
    <source>
        <dbReference type="Proteomes" id="UP000324222"/>
    </source>
</evidence>
<dbReference type="EMBL" id="VSRR010039579">
    <property type="protein sequence ID" value="MPC74724.1"/>
    <property type="molecule type" value="Genomic_DNA"/>
</dbReference>
<sequence length="69" mass="7663">MLLVATLVIAFLLKIRFPRNQPVSDKARQAKPSQAKARQGKARRASETHVRIEIVKTVAINLLTSIDPS</sequence>
<feature type="signal peptide" evidence="2">
    <location>
        <begin position="1"/>
        <end position="20"/>
    </location>
</feature>
<name>A0A5B7I1W8_PORTR</name>
<protein>
    <submittedName>
        <fullName evidence="3">Uncharacterized protein</fullName>
    </submittedName>
</protein>
<accession>A0A5B7I1W8</accession>
<dbReference type="Proteomes" id="UP000324222">
    <property type="component" value="Unassembled WGS sequence"/>
</dbReference>
<gene>
    <name evidence="3" type="ORF">E2C01_069098</name>
</gene>
<reference evidence="3 4" key="1">
    <citation type="submission" date="2019-05" db="EMBL/GenBank/DDBJ databases">
        <title>Another draft genome of Portunus trituberculatus and its Hox gene families provides insights of decapod evolution.</title>
        <authorList>
            <person name="Jeong J.-H."/>
            <person name="Song I."/>
            <person name="Kim S."/>
            <person name="Choi T."/>
            <person name="Kim D."/>
            <person name="Ryu S."/>
            <person name="Kim W."/>
        </authorList>
    </citation>
    <scope>NUCLEOTIDE SEQUENCE [LARGE SCALE GENOMIC DNA]</scope>
    <source>
        <tissue evidence="3">Muscle</tissue>
    </source>
</reference>
<comment type="caution">
    <text evidence="3">The sequence shown here is derived from an EMBL/GenBank/DDBJ whole genome shotgun (WGS) entry which is preliminary data.</text>
</comment>